<keyword evidence="4" id="KW-1185">Reference proteome</keyword>
<proteinExistence type="predicted"/>
<dbReference type="GO" id="GO:0005524">
    <property type="term" value="F:ATP binding"/>
    <property type="evidence" value="ECO:0007669"/>
    <property type="project" value="UniProtKB-UniRule"/>
</dbReference>
<accession>A0A5C6B395</accession>
<keyword evidence="1" id="KW-0067">ATP-binding</keyword>
<dbReference type="EMBL" id="SJPN01000002">
    <property type="protein sequence ID" value="TWU05746.1"/>
    <property type="molecule type" value="Genomic_DNA"/>
</dbReference>
<dbReference type="InterPro" id="IPR040803">
    <property type="entry name" value="MfnD_preATP-grasp"/>
</dbReference>
<feature type="domain" description="ATP-grasp" evidence="2">
    <location>
        <begin position="177"/>
        <end position="358"/>
    </location>
</feature>
<reference evidence="3 4" key="1">
    <citation type="submission" date="2019-02" db="EMBL/GenBank/DDBJ databases">
        <title>Deep-cultivation of Planctomycetes and their phenomic and genomic characterization uncovers novel biology.</title>
        <authorList>
            <person name="Wiegand S."/>
            <person name="Jogler M."/>
            <person name="Boedeker C."/>
            <person name="Pinto D."/>
            <person name="Vollmers J."/>
            <person name="Rivas-Marin E."/>
            <person name="Kohn T."/>
            <person name="Peeters S.H."/>
            <person name="Heuer A."/>
            <person name="Rast P."/>
            <person name="Oberbeckmann S."/>
            <person name="Bunk B."/>
            <person name="Jeske O."/>
            <person name="Meyerdierks A."/>
            <person name="Storesund J.E."/>
            <person name="Kallscheuer N."/>
            <person name="Luecker S."/>
            <person name="Lage O.M."/>
            <person name="Pohl T."/>
            <person name="Merkel B.J."/>
            <person name="Hornburger P."/>
            <person name="Mueller R.-W."/>
            <person name="Bruemmer F."/>
            <person name="Labrenz M."/>
            <person name="Spormann A.M."/>
            <person name="Op Den Camp H."/>
            <person name="Overmann J."/>
            <person name="Amann R."/>
            <person name="Jetten M.S.M."/>
            <person name="Mascher T."/>
            <person name="Medema M.H."/>
            <person name="Devos D.P."/>
            <person name="Kaster A.-K."/>
            <person name="Ovreas L."/>
            <person name="Rohde M."/>
            <person name="Galperin M.Y."/>
            <person name="Jogler C."/>
        </authorList>
    </citation>
    <scope>NUCLEOTIDE SEQUENCE [LARGE SCALE GENOMIC DNA]</scope>
    <source>
        <strain evidence="3 4">Pla52n</strain>
    </source>
</reference>
<organism evidence="3 4">
    <name type="scientific">Stieleria varia</name>
    <dbReference type="NCBI Taxonomy" id="2528005"/>
    <lineage>
        <taxon>Bacteria</taxon>
        <taxon>Pseudomonadati</taxon>
        <taxon>Planctomycetota</taxon>
        <taxon>Planctomycetia</taxon>
        <taxon>Pirellulales</taxon>
        <taxon>Pirellulaceae</taxon>
        <taxon>Stieleria</taxon>
    </lineage>
</organism>
<evidence type="ECO:0000313" key="4">
    <source>
        <dbReference type="Proteomes" id="UP000320176"/>
    </source>
</evidence>
<dbReference type="AlphaFoldDB" id="A0A5C6B395"/>
<gene>
    <name evidence="3" type="ORF">Pla52n_14610</name>
</gene>
<sequence length="387" mass="41834">MACPDENTVFARTVFARTVFARTVFARTAQYPQLAISSDHSNPLEDHLRIFVGEFVSGGGLSDHPISEIPSSLRREGVAMLQAIAGDIAEFAEAVVPLDGRLKISIPGVEVVKHDPAQPLWSQWIDAASKCDAALIVAPESDGMLAKGVAMLRAAGIDVIACSGDFLRVASDKLLTAKRLHAAGVAHPLYLATADTRYESQLLDFDRFVVKPRDGCGTQQIRTFDRYDDAVDALTDDGILQGWMPGRSISIALVASGRSQTYLPAVAQEITDESCHYAGGCGPLDDDAQRRATALASRAISAMPPTVRGFVGLDLILGKCPSEDCVIEINPRLTTSYVGLRWMIKGNLAARLFNREKGRVSCKRAVESVRWTPDGHVWLDDSVAQNA</sequence>
<evidence type="ECO:0000313" key="3">
    <source>
        <dbReference type="EMBL" id="TWU05746.1"/>
    </source>
</evidence>
<dbReference type="PROSITE" id="PS50975">
    <property type="entry name" value="ATP_GRASP"/>
    <property type="match status" value="1"/>
</dbReference>
<dbReference type="Pfam" id="PF02655">
    <property type="entry name" value="ATP-grasp_3"/>
    <property type="match status" value="1"/>
</dbReference>
<keyword evidence="1" id="KW-0547">Nucleotide-binding</keyword>
<protein>
    <submittedName>
        <fullName evidence="3">Carbamoyl phosphate synthase-like protein</fullName>
    </submittedName>
</protein>
<dbReference type="InterPro" id="IPR011761">
    <property type="entry name" value="ATP-grasp"/>
</dbReference>
<dbReference type="Gene3D" id="3.30.470.20">
    <property type="entry name" value="ATP-grasp fold, B domain"/>
    <property type="match status" value="1"/>
</dbReference>
<dbReference type="InterPro" id="IPR003806">
    <property type="entry name" value="ATP-grasp_PylC-type"/>
</dbReference>
<evidence type="ECO:0000259" key="2">
    <source>
        <dbReference type="PROSITE" id="PS50975"/>
    </source>
</evidence>
<dbReference type="Gene3D" id="3.40.50.11770">
    <property type="match status" value="1"/>
</dbReference>
<comment type="caution">
    <text evidence="3">The sequence shown here is derived from an EMBL/GenBank/DDBJ whole genome shotgun (WGS) entry which is preliminary data.</text>
</comment>
<dbReference type="Gene3D" id="2.30.36.100">
    <property type="match status" value="1"/>
</dbReference>
<evidence type="ECO:0000256" key="1">
    <source>
        <dbReference type="PROSITE-ProRule" id="PRU00409"/>
    </source>
</evidence>
<dbReference type="Pfam" id="PF18301">
    <property type="entry name" value="preATP-grasp_3"/>
    <property type="match status" value="1"/>
</dbReference>
<dbReference type="Proteomes" id="UP000320176">
    <property type="component" value="Unassembled WGS sequence"/>
</dbReference>
<name>A0A5C6B395_9BACT</name>
<dbReference type="SUPFAM" id="SSF56059">
    <property type="entry name" value="Glutathione synthetase ATP-binding domain-like"/>
    <property type="match status" value="1"/>
</dbReference>
<dbReference type="GO" id="GO:0046872">
    <property type="term" value="F:metal ion binding"/>
    <property type="evidence" value="ECO:0007669"/>
    <property type="project" value="InterPro"/>
</dbReference>